<feature type="region of interest" description="Disordered" evidence="16">
    <location>
        <begin position="310"/>
        <end position="352"/>
    </location>
</feature>
<dbReference type="SMART" id="SM00220">
    <property type="entry name" value="S_TKc"/>
    <property type="match status" value="1"/>
</dbReference>
<dbReference type="PROSITE" id="PS00107">
    <property type="entry name" value="PROTEIN_KINASE_ATP"/>
    <property type="match status" value="1"/>
</dbReference>
<dbReference type="GO" id="GO:0009893">
    <property type="term" value="P:positive regulation of metabolic process"/>
    <property type="evidence" value="ECO:0007669"/>
    <property type="project" value="UniProtKB-ARBA"/>
</dbReference>
<gene>
    <name evidence="18" type="primary">MAP3K7</name>
</gene>
<sequence length="716" mass="81389">MASNVQDSPVVPQTFVEEIDYNEIRELTVVGKGAFGVVWKGLWRNKYVAVKHINSEAEKREFAIEVRQLSRVSHPNIVRLYGACTKGAHVCLVMEFAEGGSLYNVLHCHPKPKYTPAHAMSWALQCAEGVAYLHAMKPKPLIHRDLKPPNLLLVSNGQRLKICDFGTAADKATYMTNNKGSAAWMAPEVFEGSSYTEKCDVFSWGIILWEVLTRRKPFEEGGSAFGIMWAVHNGQRPPLIEGCPPPLEQLMTQCWHKVPARRPSMNKVVEIMTALSEFFPKADTPLNYNDCEEDDSLSLDDEYMTYDTRDSLDTDATDMSQNAPDQYEYTNESTSSLPPMRNNEATPPPRRPLSFVETRVSKLQNLIAADAQTKTAAIPREDDVHNRIGPINIPQQFRKQEFDRSQEAGRSPVTIQRTSSSPVPVDQYRNPSEVSTPQDSLRIDRSPNVFSESSSPRRLSPLANYNIGNMNPRHIDIEQYWNRENEKLSPARSPSARSNTNSTVTENRDDYNLNYCDRLSAANSPLAPRKQYQNGNVMPYRNYDTRYDQPLQIDVDPNSWELQDIPFEDSIVEVKNMAGFDKLYTLGNSSASTSAPGASPPAPPDPALDSMHLMLEPHLRPVSPDLADEESKRVFDEHKQLAQEYLKIQTELAYLNKHKTQLEEQMDDEELQQKRRYIQLENEKDSLVELYRSLKKQLARAENDSWLLLPEDMPHE</sequence>
<evidence type="ECO:0000256" key="2">
    <source>
        <dbReference type="ARBA" id="ARBA00006529"/>
    </source>
</evidence>
<feature type="domain" description="Protein kinase" evidence="17">
    <location>
        <begin position="24"/>
        <end position="279"/>
    </location>
</feature>
<dbReference type="InterPro" id="IPR017441">
    <property type="entry name" value="Protein_kinase_ATP_BS"/>
</dbReference>
<dbReference type="GO" id="GO:0043410">
    <property type="term" value="P:positive regulation of MAPK cascade"/>
    <property type="evidence" value="ECO:0007669"/>
    <property type="project" value="UniProtKB-ARBA"/>
</dbReference>
<dbReference type="PANTHER" id="PTHR46716">
    <property type="entry name" value="MITOGEN-ACTIVATED PROTEIN KINASE KINASE KINASE 7"/>
    <property type="match status" value="1"/>
</dbReference>
<protein>
    <recommendedName>
        <fullName evidence="4">Mitogen-activated protein kinase kinase kinase 7</fullName>
        <ecNumber evidence="3">2.7.11.25</ecNumber>
    </recommendedName>
</protein>
<evidence type="ECO:0000256" key="16">
    <source>
        <dbReference type="SAM" id="MobiDB-lite"/>
    </source>
</evidence>
<accession>A0A8E4NJG6</accession>
<organism evidence="18">
    <name type="scientific">Plutella xylostella</name>
    <name type="common">Diamondback moth</name>
    <name type="synonym">Plutella maculipennis</name>
    <dbReference type="NCBI Taxonomy" id="51655"/>
    <lineage>
        <taxon>Eukaryota</taxon>
        <taxon>Metazoa</taxon>
        <taxon>Ecdysozoa</taxon>
        <taxon>Arthropoda</taxon>
        <taxon>Hexapoda</taxon>
        <taxon>Insecta</taxon>
        <taxon>Pterygota</taxon>
        <taxon>Neoptera</taxon>
        <taxon>Endopterygota</taxon>
        <taxon>Lepidoptera</taxon>
        <taxon>Glossata</taxon>
        <taxon>Ditrysia</taxon>
        <taxon>Yponomeutoidea</taxon>
        <taxon>Plutellidae</taxon>
        <taxon>Plutella</taxon>
    </lineage>
</organism>
<name>A0A8E4NJG6_PLUXY</name>
<dbReference type="FunFam" id="1.10.510.10:FF:000143">
    <property type="entry name" value="Mitogen-activated protein kinase kinase kinase 7"/>
    <property type="match status" value="1"/>
</dbReference>
<keyword evidence="11" id="KW-0460">Magnesium</keyword>
<dbReference type="EMBL" id="MN211344">
    <property type="protein sequence ID" value="QMV48157.1"/>
    <property type="molecule type" value="mRNA"/>
</dbReference>
<keyword evidence="10 14" id="KW-0067">ATP-binding</keyword>
<dbReference type="Gene3D" id="1.10.510.10">
    <property type="entry name" value="Transferase(Phosphotransferase) domain 1"/>
    <property type="match status" value="1"/>
</dbReference>
<dbReference type="OrthoDB" id="10261027at2759"/>
<dbReference type="Gene3D" id="3.30.200.20">
    <property type="entry name" value="Phosphorylase Kinase, domain 1"/>
    <property type="match status" value="1"/>
</dbReference>
<feature type="compositionally biased region" description="Basic and acidic residues" evidence="16">
    <location>
        <begin position="398"/>
        <end position="407"/>
    </location>
</feature>
<evidence type="ECO:0000256" key="1">
    <source>
        <dbReference type="ARBA" id="ARBA00001946"/>
    </source>
</evidence>
<comment type="catalytic activity">
    <reaction evidence="12">
        <text>L-threonyl-[protein] + ATP = O-phospho-L-threonyl-[protein] + ADP + H(+)</text>
        <dbReference type="Rhea" id="RHEA:46608"/>
        <dbReference type="Rhea" id="RHEA-COMP:11060"/>
        <dbReference type="Rhea" id="RHEA-COMP:11605"/>
        <dbReference type="ChEBI" id="CHEBI:15378"/>
        <dbReference type="ChEBI" id="CHEBI:30013"/>
        <dbReference type="ChEBI" id="CHEBI:30616"/>
        <dbReference type="ChEBI" id="CHEBI:61977"/>
        <dbReference type="ChEBI" id="CHEBI:456216"/>
        <dbReference type="EC" id="2.7.11.25"/>
    </reaction>
</comment>
<dbReference type="InterPro" id="IPR011009">
    <property type="entry name" value="Kinase-like_dom_sf"/>
</dbReference>
<feature type="compositionally biased region" description="Polar residues" evidence="16">
    <location>
        <begin position="495"/>
        <end position="505"/>
    </location>
</feature>
<dbReference type="GO" id="GO:0006950">
    <property type="term" value="P:response to stress"/>
    <property type="evidence" value="ECO:0007669"/>
    <property type="project" value="UniProtKB-ARBA"/>
</dbReference>
<evidence type="ECO:0000256" key="10">
    <source>
        <dbReference type="ARBA" id="ARBA00022840"/>
    </source>
</evidence>
<feature type="region of interest" description="Disordered" evidence="16">
    <location>
        <begin position="377"/>
        <end position="458"/>
    </location>
</feature>
<dbReference type="InterPro" id="IPR000719">
    <property type="entry name" value="Prot_kinase_dom"/>
</dbReference>
<dbReference type="GO" id="GO:0005524">
    <property type="term" value="F:ATP binding"/>
    <property type="evidence" value="ECO:0007669"/>
    <property type="project" value="UniProtKB-UniRule"/>
</dbReference>
<evidence type="ECO:0000256" key="15">
    <source>
        <dbReference type="SAM" id="Coils"/>
    </source>
</evidence>
<feature type="coiled-coil region" evidence="15">
    <location>
        <begin position="652"/>
        <end position="704"/>
    </location>
</feature>
<evidence type="ECO:0000256" key="5">
    <source>
        <dbReference type="ARBA" id="ARBA00022527"/>
    </source>
</evidence>
<feature type="compositionally biased region" description="Polar residues" evidence="16">
    <location>
        <begin position="317"/>
        <end position="337"/>
    </location>
</feature>
<dbReference type="PRINTS" id="PR00109">
    <property type="entry name" value="TYRKINASE"/>
</dbReference>
<dbReference type="GO" id="GO:0019899">
    <property type="term" value="F:enzyme binding"/>
    <property type="evidence" value="ECO:0007669"/>
    <property type="project" value="UniProtKB-ARBA"/>
</dbReference>
<dbReference type="CDD" id="cd14058">
    <property type="entry name" value="STKc_TAK1"/>
    <property type="match status" value="1"/>
</dbReference>
<dbReference type="EC" id="2.7.11.25" evidence="3"/>
<evidence type="ECO:0000256" key="6">
    <source>
        <dbReference type="ARBA" id="ARBA00022679"/>
    </source>
</evidence>
<evidence type="ECO:0000256" key="7">
    <source>
        <dbReference type="ARBA" id="ARBA00022723"/>
    </source>
</evidence>
<keyword evidence="8 14" id="KW-0547">Nucleotide-binding</keyword>
<dbReference type="GO" id="GO:0046872">
    <property type="term" value="F:metal ion binding"/>
    <property type="evidence" value="ECO:0007669"/>
    <property type="project" value="UniProtKB-KW"/>
</dbReference>
<evidence type="ECO:0000256" key="11">
    <source>
        <dbReference type="ARBA" id="ARBA00022842"/>
    </source>
</evidence>
<feature type="region of interest" description="Disordered" evidence="16">
    <location>
        <begin position="487"/>
        <end position="508"/>
    </location>
</feature>
<evidence type="ECO:0000256" key="13">
    <source>
        <dbReference type="ARBA" id="ARBA00048329"/>
    </source>
</evidence>
<dbReference type="InterPro" id="IPR001245">
    <property type="entry name" value="Ser-Thr/Tyr_kinase_cat_dom"/>
</dbReference>
<feature type="compositionally biased region" description="Polar residues" evidence="16">
    <location>
        <begin position="429"/>
        <end position="439"/>
    </location>
</feature>
<feature type="binding site" evidence="14">
    <location>
        <position position="51"/>
    </location>
    <ligand>
        <name>ATP</name>
        <dbReference type="ChEBI" id="CHEBI:30616"/>
    </ligand>
</feature>
<comment type="catalytic activity">
    <reaction evidence="13">
        <text>L-seryl-[protein] + ATP = O-phospho-L-seryl-[protein] + ADP + H(+)</text>
        <dbReference type="Rhea" id="RHEA:17989"/>
        <dbReference type="Rhea" id="RHEA-COMP:9863"/>
        <dbReference type="Rhea" id="RHEA-COMP:11604"/>
        <dbReference type="ChEBI" id="CHEBI:15378"/>
        <dbReference type="ChEBI" id="CHEBI:29999"/>
        <dbReference type="ChEBI" id="CHEBI:30616"/>
        <dbReference type="ChEBI" id="CHEBI:83421"/>
        <dbReference type="ChEBI" id="CHEBI:456216"/>
        <dbReference type="EC" id="2.7.11.25"/>
    </reaction>
</comment>
<dbReference type="KEGG" id="pxy:105380044"/>
<comment type="similarity">
    <text evidence="2">Belongs to the protein kinase superfamily. STE Ser/Thr protein kinase family. MAP kinase kinase kinase subfamily.</text>
</comment>
<evidence type="ECO:0000313" key="18">
    <source>
        <dbReference type="EMBL" id="QMV48157.1"/>
    </source>
</evidence>
<dbReference type="Pfam" id="PF07714">
    <property type="entry name" value="PK_Tyr_Ser-Thr"/>
    <property type="match status" value="1"/>
</dbReference>
<dbReference type="SUPFAM" id="SSF56112">
    <property type="entry name" value="Protein kinase-like (PK-like)"/>
    <property type="match status" value="1"/>
</dbReference>
<keyword evidence="9 18" id="KW-0418">Kinase</keyword>
<feature type="region of interest" description="Disordered" evidence="16">
    <location>
        <begin position="590"/>
        <end position="609"/>
    </location>
</feature>
<evidence type="ECO:0000259" key="17">
    <source>
        <dbReference type="PROSITE" id="PS50011"/>
    </source>
</evidence>
<dbReference type="GO" id="GO:0043123">
    <property type="term" value="P:positive regulation of canonical NF-kappaB signal transduction"/>
    <property type="evidence" value="ECO:0007669"/>
    <property type="project" value="TreeGrafter"/>
</dbReference>
<keyword evidence="7" id="KW-0479">Metal-binding</keyword>
<dbReference type="GO" id="GO:0007254">
    <property type="term" value="P:JNK cascade"/>
    <property type="evidence" value="ECO:0007669"/>
    <property type="project" value="TreeGrafter"/>
</dbReference>
<feature type="compositionally biased region" description="Polar residues" evidence="16">
    <location>
        <begin position="413"/>
        <end position="422"/>
    </location>
</feature>
<evidence type="ECO:0000256" key="8">
    <source>
        <dbReference type="ARBA" id="ARBA00022741"/>
    </source>
</evidence>
<dbReference type="PROSITE" id="PS50011">
    <property type="entry name" value="PROTEIN_KINASE_DOM"/>
    <property type="match status" value="1"/>
</dbReference>
<keyword evidence="5" id="KW-0723">Serine/threonine-protein kinase</keyword>
<keyword evidence="6" id="KW-0808">Transferase</keyword>
<keyword evidence="15" id="KW-0175">Coiled coil</keyword>
<dbReference type="InterPro" id="IPR008271">
    <property type="entry name" value="Ser/Thr_kinase_AS"/>
</dbReference>
<evidence type="ECO:0000256" key="3">
    <source>
        <dbReference type="ARBA" id="ARBA00012406"/>
    </source>
</evidence>
<dbReference type="PROSITE" id="PS00108">
    <property type="entry name" value="PROTEIN_KINASE_ST"/>
    <property type="match status" value="1"/>
</dbReference>
<evidence type="ECO:0000256" key="4">
    <source>
        <dbReference type="ARBA" id="ARBA00017660"/>
    </source>
</evidence>
<evidence type="ECO:0000256" key="12">
    <source>
        <dbReference type="ARBA" id="ARBA00047559"/>
    </source>
</evidence>
<dbReference type="AlphaFoldDB" id="A0A8E4NJG6"/>
<dbReference type="GO" id="GO:0004709">
    <property type="term" value="F:MAP kinase kinase kinase activity"/>
    <property type="evidence" value="ECO:0007669"/>
    <property type="project" value="UniProtKB-EC"/>
</dbReference>
<dbReference type="GO" id="GO:0006955">
    <property type="term" value="P:immune response"/>
    <property type="evidence" value="ECO:0007669"/>
    <property type="project" value="TreeGrafter"/>
</dbReference>
<proteinExistence type="evidence at transcript level"/>
<reference evidence="18" key="1">
    <citation type="submission" date="2019-07" db="EMBL/GenBank/DDBJ databases">
        <authorList>
            <person name="Guo Z."/>
            <person name="Kang S."/>
            <person name="Zhang Y."/>
        </authorList>
    </citation>
    <scope>NUCLEOTIDE SEQUENCE</scope>
    <source>
        <tissue evidence="18">Midgut</tissue>
    </source>
</reference>
<evidence type="ECO:0000256" key="14">
    <source>
        <dbReference type="PROSITE-ProRule" id="PRU10141"/>
    </source>
</evidence>
<comment type="cofactor">
    <cofactor evidence="1">
        <name>Mg(2+)</name>
        <dbReference type="ChEBI" id="CHEBI:18420"/>
    </cofactor>
</comment>
<evidence type="ECO:0000256" key="9">
    <source>
        <dbReference type="ARBA" id="ARBA00022777"/>
    </source>
</evidence>
<dbReference type="PANTHER" id="PTHR46716:SF1">
    <property type="entry name" value="MITOGEN-ACTIVATED PROTEIN KINASE KINASE KINASE 7"/>
    <property type="match status" value="1"/>
</dbReference>